<dbReference type="InterPro" id="IPR001128">
    <property type="entry name" value="Cyt_P450"/>
</dbReference>
<keyword evidence="6 7" id="KW-0349">Heme</keyword>
<comment type="similarity">
    <text evidence="1 7">Belongs to the cytochrome P450 family.</text>
</comment>
<reference evidence="8" key="2">
    <citation type="submission" date="2015-03" db="UniProtKB">
        <authorList>
            <consortium name="EnsemblPlants"/>
        </authorList>
    </citation>
    <scope>IDENTIFICATION</scope>
</reference>
<evidence type="ECO:0008006" key="10">
    <source>
        <dbReference type="Google" id="ProtNLM"/>
    </source>
</evidence>
<proteinExistence type="inferred from homology"/>
<dbReference type="InterPro" id="IPR036396">
    <property type="entry name" value="Cyt_P450_sf"/>
</dbReference>
<keyword evidence="5 6" id="KW-0408">Iron</keyword>
<name>A0A0D3GJ44_9ORYZ</name>
<evidence type="ECO:0000256" key="5">
    <source>
        <dbReference type="ARBA" id="ARBA00023004"/>
    </source>
</evidence>
<keyword evidence="7" id="KW-0503">Monooxygenase</keyword>
<dbReference type="PANTHER" id="PTHR47955">
    <property type="entry name" value="CYTOCHROME P450 FAMILY 71 PROTEIN"/>
    <property type="match status" value="1"/>
</dbReference>
<keyword evidence="4" id="KW-0472">Membrane</keyword>
<protein>
    <recommendedName>
        <fullName evidence="10">Cytochrome P450</fullName>
    </recommendedName>
</protein>
<dbReference type="PROSITE" id="PS00086">
    <property type="entry name" value="CYTOCHROME_P450"/>
    <property type="match status" value="1"/>
</dbReference>
<dbReference type="HOGENOM" id="CLU_001570_4_1_1"/>
<dbReference type="PANTHER" id="PTHR47955:SF21">
    <property type="entry name" value="OS06G0642300 PROTEIN"/>
    <property type="match status" value="1"/>
</dbReference>
<organism evidence="8">
    <name type="scientific">Oryza barthii</name>
    <dbReference type="NCBI Taxonomy" id="65489"/>
    <lineage>
        <taxon>Eukaryota</taxon>
        <taxon>Viridiplantae</taxon>
        <taxon>Streptophyta</taxon>
        <taxon>Embryophyta</taxon>
        <taxon>Tracheophyta</taxon>
        <taxon>Spermatophyta</taxon>
        <taxon>Magnoliopsida</taxon>
        <taxon>Liliopsida</taxon>
        <taxon>Poales</taxon>
        <taxon>Poaceae</taxon>
        <taxon>BOP clade</taxon>
        <taxon>Oryzoideae</taxon>
        <taxon>Oryzeae</taxon>
        <taxon>Oryzinae</taxon>
        <taxon>Oryza</taxon>
    </lineage>
</organism>
<dbReference type="GO" id="GO:0004497">
    <property type="term" value="F:monooxygenase activity"/>
    <property type="evidence" value="ECO:0007669"/>
    <property type="project" value="UniProtKB-KW"/>
</dbReference>
<dbReference type="PaxDb" id="65489-OBART06G22350.1"/>
<evidence type="ECO:0000256" key="6">
    <source>
        <dbReference type="PIRSR" id="PIRSR602401-1"/>
    </source>
</evidence>
<dbReference type="PRINTS" id="PR00385">
    <property type="entry name" value="P450"/>
</dbReference>
<dbReference type="InterPro" id="IPR002401">
    <property type="entry name" value="Cyt_P450_E_grp-I"/>
</dbReference>
<reference evidence="8" key="1">
    <citation type="journal article" date="2009" name="Rice">
        <title>De Novo Next Generation Sequencing of Plant Genomes.</title>
        <authorList>
            <person name="Rounsley S."/>
            <person name="Marri P.R."/>
            <person name="Yu Y."/>
            <person name="He R."/>
            <person name="Sisneros N."/>
            <person name="Goicoechea J.L."/>
            <person name="Lee S.J."/>
            <person name="Angelova A."/>
            <person name="Kudrna D."/>
            <person name="Luo M."/>
            <person name="Affourtit J."/>
            <person name="Desany B."/>
            <person name="Knight J."/>
            <person name="Niazi F."/>
            <person name="Egholm M."/>
            <person name="Wing R.A."/>
        </authorList>
    </citation>
    <scope>NUCLEOTIDE SEQUENCE [LARGE SCALE GENOMIC DNA]</scope>
    <source>
        <strain evidence="8">cv. IRGC 105608</strain>
    </source>
</reference>
<dbReference type="STRING" id="65489.A0A0D3GJ44"/>
<dbReference type="GO" id="GO:0016705">
    <property type="term" value="F:oxidoreductase activity, acting on paired donors, with incorporation or reduction of molecular oxygen"/>
    <property type="evidence" value="ECO:0007669"/>
    <property type="project" value="InterPro"/>
</dbReference>
<dbReference type="InterPro" id="IPR017972">
    <property type="entry name" value="Cyt_P450_CS"/>
</dbReference>
<evidence type="ECO:0000256" key="1">
    <source>
        <dbReference type="ARBA" id="ARBA00010617"/>
    </source>
</evidence>
<evidence type="ECO:0000256" key="3">
    <source>
        <dbReference type="ARBA" id="ARBA00022723"/>
    </source>
</evidence>
<sequence>MADDYFYLGLALASLLVVLFARRRRSAAHGDGGLRLPPGPWQLPVIGSLHHLAGKLPHRAMRDLARRHGPVMMLRLGEVPTLVVSSRDAAREVMRTHDAAFASRPLSASVRAATKGGRDIAFAPYGDYWRQLRRIAVTELLSARRVLSFRPIREEEVAATLRAVAAAAADGRIVELRAALCALVAHSTVRAVVGERCAGLDVFLRQLDRAIELAAGLNVADLWPSSRLAGRLSGAVRQAERCRDTMFAVLDGIIQAHLEKTGSGGAGEDILDVLLRIHKEGGLEFPLDMDAVKCVVVLFFFFLCHDGQLECSITQLHIITKTMKHTQDVISGGCETSATTLGWAFAELIRNPAAMKKATAEVRRDFEAAGAVSESALAVGELPYLRLVVRETLRLHPPLPLLLPRECREPCRVLGYDVPRGAQVLVNAWAIGRDERYWPGGSPEEFRPERFGDGEAAAAVDFKGADFELLPFGGGRRMCPGMAFGLANVELPLASLLFHFDWEASGVADPTEFDMTEAFGITARRKANLLLRPILRVPVPGV</sequence>
<evidence type="ECO:0000313" key="8">
    <source>
        <dbReference type="EnsemblPlants" id="OBART06G22350.1"/>
    </source>
</evidence>
<keyword evidence="7" id="KW-0560">Oxidoreductase</keyword>
<dbReference type="AlphaFoldDB" id="A0A0D3GJ44"/>
<dbReference type="Pfam" id="PF00067">
    <property type="entry name" value="p450"/>
    <property type="match status" value="2"/>
</dbReference>
<dbReference type="Gramene" id="OBART06G22350.1">
    <property type="protein sequence ID" value="OBART06G22350.1"/>
    <property type="gene ID" value="OBART06G22350"/>
</dbReference>
<feature type="binding site" description="axial binding residue" evidence="6">
    <location>
        <position position="479"/>
    </location>
    <ligand>
        <name>heme</name>
        <dbReference type="ChEBI" id="CHEBI:30413"/>
    </ligand>
    <ligandPart>
        <name>Fe</name>
        <dbReference type="ChEBI" id="CHEBI:18248"/>
    </ligandPart>
</feature>
<dbReference type="EnsemblPlants" id="OBART06G22350.1">
    <property type="protein sequence ID" value="OBART06G22350.1"/>
    <property type="gene ID" value="OBART06G22350"/>
</dbReference>
<dbReference type="PRINTS" id="PR00463">
    <property type="entry name" value="EP450I"/>
</dbReference>
<keyword evidence="9" id="KW-1185">Reference proteome</keyword>
<dbReference type="Gene3D" id="1.10.630.10">
    <property type="entry name" value="Cytochrome P450"/>
    <property type="match status" value="1"/>
</dbReference>
<comment type="cofactor">
    <cofactor evidence="6">
        <name>heme</name>
        <dbReference type="ChEBI" id="CHEBI:30413"/>
    </cofactor>
</comment>
<evidence type="ECO:0000256" key="4">
    <source>
        <dbReference type="ARBA" id="ARBA00022989"/>
    </source>
</evidence>
<dbReference type="eggNOG" id="KOG0156">
    <property type="taxonomic scope" value="Eukaryota"/>
</dbReference>
<keyword evidence="2" id="KW-0812">Transmembrane</keyword>
<dbReference type="Proteomes" id="UP000026960">
    <property type="component" value="Chromosome 6"/>
</dbReference>
<dbReference type="GO" id="GO:0020037">
    <property type="term" value="F:heme binding"/>
    <property type="evidence" value="ECO:0007669"/>
    <property type="project" value="InterPro"/>
</dbReference>
<evidence type="ECO:0000313" key="9">
    <source>
        <dbReference type="Proteomes" id="UP000026960"/>
    </source>
</evidence>
<evidence type="ECO:0000256" key="7">
    <source>
        <dbReference type="RuleBase" id="RU000461"/>
    </source>
</evidence>
<evidence type="ECO:0000256" key="2">
    <source>
        <dbReference type="ARBA" id="ARBA00022692"/>
    </source>
</evidence>
<keyword evidence="4" id="KW-1133">Transmembrane helix</keyword>
<dbReference type="CDD" id="cd11072">
    <property type="entry name" value="CYP71-like"/>
    <property type="match status" value="1"/>
</dbReference>
<dbReference type="GO" id="GO:0005506">
    <property type="term" value="F:iron ion binding"/>
    <property type="evidence" value="ECO:0007669"/>
    <property type="project" value="InterPro"/>
</dbReference>
<accession>A0A0D3GJ44</accession>
<keyword evidence="3 6" id="KW-0479">Metal-binding</keyword>
<dbReference type="SUPFAM" id="SSF48264">
    <property type="entry name" value="Cytochrome P450"/>
    <property type="match status" value="1"/>
</dbReference>